<evidence type="ECO:0000313" key="2">
    <source>
        <dbReference type="EMBL" id="TRM67161.1"/>
    </source>
</evidence>
<proteinExistence type="predicted"/>
<name>A0A550CQT3_9AGAR</name>
<protein>
    <submittedName>
        <fullName evidence="2">Uncharacterized protein</fullName>
    </submittedName>
</protein>
<gene>
    <name evidence="2" type="ORF">BD626DRAFT_627582</name>
</gene>
<dbReference type="AlphaFoldDB" id="A0A550CQT3"/>
<keyword evidence="3" id="KW-1185">Reference proteome</keyword>
<sequence>MTQTPPNNLVATLSHEAETTSNFVYLGQTASRGRNVLQRVEDLSANPNIRSFSVHKIVCACNATLTNNTWEFNDSSWRDHATSNKCKWKDVSSSHKQEMQAELLRSRMVSRDEALVRLLDPFERPTPPHLYSTIIPEEWLNVGIPKGDSVYPTTSSDYAAPPALTQQQIERRGWLTTAEAYRGLNLSTQPNGSSPATSSASADTVGHSSSTGTPVYSSSSSSSAFMSSGRSQAYPSSASSSAYSSSGSSAYSSSTSYPAHSSSARGHSPSHTTAAHPSARPSNNSPLGPSSASSTLLSPLRPSTDQRVRSESHSATSSDGVEYTYIGVRALSGRNVLQRVESMSANSNIKSFDAYHITCAGCDVAIWTRGSALYNDTKIEGHQNVCSVLREWKDPFSAHKLTAAMRMELKRSRKASRDQALAHLESEGYLRVVRVIS</sequence>
<evidence type="ECO:0000256" key="1">
    <source>
        <dbReference type="SAM" id="MobiDB-lite"/>
    </source>
</evidence>
<feature type="compositionally biased region" description="Low complexity" evidence="1">
    <location>
        <begin position="193"/>
        <end position="264"/>
    </location>
</feature>
<feature type="compositionally biased region" description="Low complexity" evidence="1">
    <location>
        <begin position="280"/>
        <end position="303"/>
    </location>
</feature>
<organism evidence="2 3">
    <name type="scientific">Schizophyllum amplum</name>
    <dbReference type="NCBI Taxonomy" id="97359"/>
    <lineage>
        <taxon>Eukaryota</taxon>
        <taxon>Fungi</taxon>
        <taxon>Dikarya</taxon>
        <taxon>Basidiomycota</taxon>
        <taxon>Agaricomycotina</taxon>
        <taxon>Agaricomycetes</taxon>
        <taxon>Agaricomycetidae</taxon>
        <taxon>Agaricales</taxon>
        <taxon>Schizophyllaceae</taxon>
        <taxon>Schizophyllum</taxon>
    </lineage>
</organism>
<feature type="region of interest" description="Disordered" evidence="1">
    <location>
        <begin position="185"/>
        <end position="316"/>
    </location>
</feature>
<evidence type="ECO:0000313" key="3">
    <source>
        <dbReference type="Proteomes" id="UP000320762"/>
    </source>
</evidence>
<dbReference type="Proteomes" id="UP000320762">
    <property type="component" value="Unassembled WGS sequence"/>
</dbReference>
<comment type="caution">
    <text evidence="2">The sequence shown here is derived from an EMBL/GenBank/DDBJ whole genome shotgun (WGS) entry which is preliminary data.</text>
</comment>
<dbReference type="EMBL" id="VDMD01000003">
    <property type="protein sequence ID" value="TRM67161.1"/>
    <property type="molecule type" value="Genomic_DNA"/>
</dbReference>
<reference evidence="2 3" key="1">
    <citation type="journal article" date="2019" name="New Phytol.">
        <title>Comparative genomics reveals unique wood-decay strategies and fruiting body development in the Schizophyllaceae.</title>
        <authorList>
            <person name="Almasi E."/>
            <person name="Sahu N."/>
            <person name="Krizsan K."/>
            <person name="Balint B."/>
            <person name="Kovacs G.M."/>
            <person name="Kiss B."/>
            <person name="Cseklye J."/>
            <person name="Drula E."/>
            <person name="Henrissat B."/>
            <person name="Nagy I."/>
            <person name="Chovatia M."/>
            <person name="Adam C."/>
            <person name="LaButti K."/>
            <person name="Lipzen A."/>
            <person name="Riley R."/>
            <person name="Grigoriev I.V."/>
            <person name="Nagy L.G."/>
        </authorList>
    </citation>
    <scope>NUCLEOTIDE SEQUENCE [LARGE SCALE GENOMIC DNA]</scope>
    <source>
        <strain evidence="2 3">NL-1724</strain>
    </source>
</reference>
<accession>A0A550CQT3</accession>